<dbReference type="Proteomes" id="UP000054498">
    <property type="component" value="Unassembled WGS sequence"/>
</dbReference>
<protein>
    <submittedName>
        <fullName evidence="2">Uncharacterized protein</fullName>
    </submittedName>
</protein>
<feature type="compositionally biased region" description="Polar residues" evidence="1">
    <location>
        <begin position="21"/>
        <end position="30"/>
    </location>
</feature>
<dbReference type="RefSeq" id="XP_013896821.1">
    <property type="nucleotide sequence ID" value="XM_014041367.1"/>
</dbReference>
<sequence length="761" mass="78120">MEFDLPGPAAAAASQSSNASGCTSQRTLSASADVGQPISSAVTATPSWAKPSPQPSSHTAFDNIAARAAAVLNRTRDAGAAHGGEPADARAARLGVPLKALALEAAAAGPLWELSPTPSDLYDFDITPDASPLGYAGSSTAHLASPLSISPKAPVLLLKGSAATAASHLSDASGCTSHHTLLASADVGQPITSAVTAAPSWAELSPQPSSHIAFDNIAARAAAVLNRTRDAGAAYSVEPAEARAARLGVPLKALALEAAAAGPLWELSPTPSDLDDFDVTPVASPLGYAGSSTAPLASPLSIGPKALTPSKCSANGARPLAGALVSPRSLAELCGGAAAHVTISYVTSDGAAVVTAAIIDAARGSSKAGRRPPRPRRQCAAVASAAAPATLLQAVPATRCRRPPHTIKAVAVPPLLCSKTSTPLPPLPHLGLPAAPLLLLPAPPKPRRSAPRWWQEEAPAPRLLEGHVQRHLAAMLAVVPVVQPLCAEALLHMPPLLTAACCEAVAAAPPPRPLAEEEPKTLHFGSFNADIDWCVGESGCSTDARMQDAGAETAPASSQPVLNFAAHSGPESMMFGSFGNAAPAPQGDGGETASGSAAAPLPAELALTCIAFGSFADLSAADEPESDGVAGRHEEQQLQSDEQQEEAAPLVYQTYGSAVDWSAAFSDDDDEMEKEEEQQEEQQQDRQQCEEQDDAQWQEQQAWTGHPAARLLERRCWGCGPGQAPRSIYNWSSWRQPGPSRLRVSTCSRALGGSDGGSQDS</sequence>
<evidence type="ECO:0000256" key="1">
    <source>
        <dbReference type="SAM" id="MobiDB-lite"/>
    </source>
</evidence>
<dbReference type="EMBL" id="KK102423">
    <property type="protein sequence ID" value="KIY97801.1"/>
    <property type="molecule type" value="Genomic_DNA"/>
</dbReference>
<proteinExistence type="predicted"/>
<reference evidence="2 3" key="1">
    <citation type="journal article" date="2013" name="BMC Genomics">
        <title>Reconstruction of the lipid metabolism for the microalga Monoraphidium neglectum from its genome sequence reveals characteristics suitable for biofuel production.</title>
        <authorList>
            <person name="Bogen C."/>
            <person name="Al-Dilaimi A."/>
            <person name="Albersmeier A."/>
            <person name="Wichmann J."/>
            <person name="Grundmann M."/>
            <person name="Rupp O."/>
            <person name="Lauersen K.J."/>
            <person name="Blifernez-Klassen O."/>
            <person name="Kalinowski J."/>
            <person name="Goesmann A."/>
            <person name="Mussgnug J.H."/>
            <person name="Kruse O."/>
        </authorList>
    </citation>
    <scope>NUCLEOTIDE SEQUENCE [LARGE SCALE GENOMIC DNA]</scope>
    <source>
        <strain evidence="2 3">SAG 48.87</strain>
    </source>
</reference>
<feature type="compositionally biased region" description="Acidic residues" evidence="1">
    <location>
        <begin position="667"/>
        <end position="682"/>
    </location>
</feature>
<accession>A0A0D2MA15</accession>
<name>A0A0D2MA15_9CHLO</name>
<gene>
    <name evidence="2" type="ORF">MNEG_10160</name>
</gene>
<feature type="region of interest" description="Disordered" evidence="1">
    <location>
        <begin position="576"/>
        <end position="597"/>
    </location>
</feature>
<dbReference type="AlphaFoldDB" id="A0A0D2MA15"/>
<keyword evidence="3" id="KW-1185">Reference proteome</keyword>
<dbReference type="KEGG" id="mng:MNEG_10160"/>
<feature type="region of interest" description="Disordered" evidence="1">
    <location>
        <begin position="667"/>
        <end position="699"/>
    </location>
</feature>
<evidence type="ECO:0000313" key="3">
    <source>
        <dbReference type="Proteomes" id="UP000054498"/>
    </source>
</evidence>
<feature type="compositionally biased region" description="Low complexity" evidence="1">
    <location>
        <begin position="9"/>
        <end position="20"/>
    </location>
</feature>
<organism evidence="2 3">
    <name type="scientific">Monoraphidium neglectum</name>
    <dbReference type="NCBI Taxonomy" id="145388"/>
    <lineage>
        <taxon>Eukaryota</taxon>
        <taxon>Viridiplantae</taxon>
        <taxon>Chlorophyta</taxon>
        <taxon>core chlorophytes</taxon>
        <taxon>Chlorophyceae</taxon>
        <taxon>CS clade</taxon>
        <taxon>Sphaeropleales</taxon>
        <taxon>Selenastraceae</taxon>
        <taxon>Monoraphidium</taxon>
    </lineage>
</organism>
<feature type="region of interest" description="Disordered" evidence="1">
    <location>
        <begin position="621"/>
        <end position="646"/>
    </location>
</feature>
<feature type="region of interest" description="Disordered" evidence="1">
    <location>
        <begin position="1"/>
        <end position="34"/>
    </location>
</feature>
<dbReference type="GeneID" id="25727295"/>
<feature type="region of interest" description="Disordered" evidence="1">
    <location>
        <begin position="723"/>
        <end position="761"/>
    </location>
</feature>
<evidence type="ECO:0000313" key="2">
    <source>
        <dbReference type="EMBL" id="KIY97801.1"/>
    </source>
</evidence>